<feature type="region of interest" description="Disordered" evidence="1">
    <location>
        <begin position="118"/>
        <end position="146"/>
    </location>
</feature>
<accession>A0AAN7ZQQ1</accession>
<organism evidence="2 3">
    <name type="scientific">Elasticomyces elasticus</name>
    <dbReference type="NCBI Taxonomy" id="574655"/>
    <lineage>
        <taxon>Eukaryota</taxon>
        <taxon>Fungi</taxon>
        <taxon>Dikarya</taxon>
        <taxon>Ascomycota</taxon>
        <taxon>Pezizomycotina</taxon>
        <taxon>Dothideomycetes</taxon>
        <taxon>Dothideomycetidae</taxon>
        <taxon>Mycosphaerellales</taxon>
        <taxon>Teratosphaeriaceae</taxon>
        <taxon>Elasticomyces</taxon>
    </lineage>
</organism>
<feature type="region of interest" description="Disordered" evidence="1">
    <location>
        <begin position="194"/>
        <end position="233"/>
    </location>
</feature>
<protein>
    <submittedName>
        <fullName evidence="2">Uncharacterized protein</fullName>
    </submittedName>
</protein>
<dbReference type="EMBL" id="JAVRQU010000023">
    <property type="protein sequence ID" value="KAK5690867.1"/>
    <property type="molecule type" value="Genomic_DNA"/>
</dbReference>
<dbReference type="AlphaFoldDB" id="A0AAN7ZQQ1"/>
<reference evidence="2" key="1">
    <citation type="submission" date="2023-08" db="EMBL/GenBank/DDBJ databases">
        <title>Black Yeasts Isolated from many extreme environments.</title>
        <authorList>
            <person name="Coleine C."/>
            <person name="Stajich J.E."/>
            <person name="Selbmann L."/>
        </authorList>
    </citation>
    <scope>NUCLEOTIDE SEQUENCE</scope>
    <source>
        <strain evidence="2">CCFEE 5810</strain>
    </source>
</reference>
<proteinExistence type="predicted"/>
<evidence type="ECO:0000256" key="1">
    <source>
        <dbReference type="SAM" id="MobiDB-lite"/>
    </source>
</evidence>
<evidence type="ECO:0000313" key="3">
    <source>
        <dbReference type="Proteomes" id="UP001310594"/>
    </source>
</evidence>
<evidence type="ECO:0000313" key="2">
    <source>
        <dbReference type="EMBL" id="KAK5690867.1"/>
    </source>
</evidence>
<dbReference type="Proteomes" id="UP001310594">
    <property type="component" value="Unassembled WGS sequence"/>
</dbReference>
<gene>
    <name evidence="2" type="ORF">LTR97_012030</name>
</gene>
<sequence>MDNETDEIDCQASTLHVYDVLDENMFRLHDQGGDASRNESESIALTLLGHSDLPLFFRARACMILGCSVKPGYIEWAQKAVDTVQFGLQHVSNRGPQEEKLLRNAQAVLTEARERFNEAGGYEQEESEGDGEEQTLSTAGEEAADPSDNAIDVDRMKDQPLAGTVQGGQAAAEEDQDADILLNWLTEEELSMPAVGSGVRQKKFRIPQPTHSRSFTDDYTDSASCRKREYRAR</sequence>
<comment type="caution">
    <text evidence="2">The sequence shown here is derived from an EMBL/GenBank/DDBJ whole genome shotgun (WGS) entry which is preliminary data.</text>
</comment>
<feature type="compositionally biased region" description="Basic and acidic residues" evidence="1">
    <location>
        <begin position="224"/>
        <end position="233"/>
    </location>
</feature>
<name>A0AAN7ZQQ1_9PEZI</name>
<feature type="compositionally biased region" description="Acidic residues" evidence="1">
    <location>
        <begin position="123"/>
        <end position="133"/>
    </location>
</feature>